<keyword evidence="2" id="KW-1185">Reference proteome</keyword>
<gene>
    <name evidence="1" type="ORF">Plil01_001638600</name>
</gene>
<reference evidence="1" key="1">
    <citation type="submission" date="2023-04" db="EMBL/GenBank/DDBJ databases">
        <title>Phytophthora lilii NBRC 32176.</title>
        <authorList>
            <person name="Ichikawa N."/>
            <person name="Sato H."/>
            <person name="Tonouchi N."/>
        </authorList>
    </citation>
    <scope>NUCLEOTIDE SEQUENCE</scope>
    <source>
        <strain evidence="1">NBRC 32176</strain>
    </source>
</reference>
<evidence type="ECO:0000313" key="1">
    <source>
        <dbReference type="EMBL" id="GMF39788.1"/>
    </source>
</evidence>
<dbReference type="OrthoDB" id="122204at2759"/>
<protein>
    <submittedName>
        <fullName evidence="1">Unnamed protein product</fullName>
    </submittedName>
</protein>
<sequence>MTREVWFQLVDGEGTAVTSADCVECADDAKVFRLRKAVFAEVSRALPATVIAADLTVFAVTQEGKKALEEDSPIGSFGGSKKDALIVQVPQRADIAPSYFILPETREKVAKAVFVIVEEDKDDKGVGMGVFKGVGMGVFKALAWVCFQRDSSGDV</sequence>
<organism evidence="1 2">
    <name type="scientific">Phytophthora lilii</name>
    <dbReference type="NCBI Taxonomy" id="2077276"/>
    <lineage>
        <taxon>Eukaryota</taxon>
        <taxon>Sar</taxon>
        <taxon>Stramenopiles</taxon>
        <taxon>Oomycota</taxon>
        <taxon>Peronosporomycetes</taxon>
        <taxon>Peronosporales</taxon>
        <taxon>Peronosporaceae</taxon>
        <taxon>Phytophthora</taxon>
    </lineage>
</organism>
<dbReference type="AlphaFoldDB" id="A0A9W7CV30"/>
<accession>A0A9W7CV30</accession>
<dbReference type="Proteomes" id="UP001165083">
    <property type="component" value="Unassembled WGS sequence"/>
</dbReference>
<proteinExistence type="predicted"/>
<evidence type="ECO:0000313" key="2">
    <source>
        <dbReference type="Proteomes" id="UP001165083"/>
    </source>
</evidence>
<name>A0A9W7CV30_9STRA</name>
<dbReference type="EMBL" id="BSXW01001893">
    <property type="protein sequence ID" value="GMF39788.1"/>
    <property type="molecule type" value="Genomic_DNA"/>
</dbReference>
<comment type="caution">
    <text evidence="1">The sequence shown here is derived from an EMBL/GenBank/DDBJ whole genome shotgun (WGS) entry which is preliminary data.</text>
</comment>